<dbReference type="Gene3D" id="2.40.50.140">
    <property type="entry name" value="Nucleic acid-binding proteins"/>
    <property type="match status" value="1"/>
</dbReference>
<dbReference type="InterPro" id="IPR011344">
    <property type="entry name" value="ssDNA-bd"/>
</dbReference>
<protein>
    <recommendedName>
        <fullName evidence="3">Single-stranded DNA-binding protein</fullName>
    </recommendedName>
</protein>
<gene>
    <name evidence="5" type="ORF">GCM10009747_09930</name>
</gene>
<keyword evidence="6" id="KW-1185">Reference proteome</keyword>
<evidence type="ECO:0000313" key="6">
    <source>
        <dbReference type="Proteomes" id="UP001500506"/>
    </source>
</evidence>
<dbReference type="EMBL" id="BAAANH010000002">
    <property type="protein sequence ID" value="GAA1754078.1"/>
    <property type="molecule type" value="Genomic_DNA"/>
</dbReference>
<feature type="compositionally biased region" description="Low complexity" evidence="4">
    <location>
        <begin position="191"/>
        <end position="202"/>
    </location>
</feature>
<proteinExistence type="predicted"/>
<dbReference type="Proteomes" id="UP001500506">
    <property type="component" value="Unassembled WGS sequence"/>
</dbReference>
<name>A0ABN2KEE7_9MICO</name>
<dbReference type="InterPro" id="IPR000424">
    <property type="entry name" value="Primosome_PriB/ssb"/>
</dbReference>
<dbReference type="SUPFAM" id="SSF50249">
    <property type="entry name" value="Nucleic acid-binding proteins"/>
    <property type="match status" value="1"/>
</dbReference>
<sequence>MSRHGHEARDTRFRGVVRHEVAPEPRAVDSRRRPTEECTMTDTITLTGVVGSDPRHHVTNQGLAITSFRFASRHRYFDRTKGSWEDGETNWYTVSAFRQLAVNTSLSVRKGERLVVRGRLRQREWDNGTKSGTTVEIEADSIGHDLSWCVTTYGRLEKARAAGTAPEGGELDDAAAVESSIGFGAGDDSSDAGGWPATALSATDDDDDLGAFGDTDERTGEVFATAGAVD</sequence>
<evidence type="ECO:0000313" key="5">
    <source>
        <dbReference type="EMBL" id="GAA1754078.1"/>
    </source>
</evidence>
<dbReference type="Pfam" id="PF00436">
    <property type="entry name" value="SSB"/>
    <property type="match status" value="1"/>
</dbReference>
<evidence type="ECO:0000256" key="2">
    <source>
        <dbReference type="PROSITE-ProRule" id="PRU00252"/>
    </source>
</evidence>
<organism evidence="5 6">
    <name type="scientific">Agromyces humatus</name>
    <dbReference type="NCBI Taxonomy" id="279573"/>
    <lineage>
        <taxon>Bacteria</taxon>
        <taxon>Bacillati</taxon>
        <taxon>Actinomycetota</taxon>
        <taxon>Actinomycetes</taxon>
        <taxon>Micrococcales</taxon>
        <taxon>Microbacteriaceae</taxon>
        <taxon>Agromyces</taxon>
    </lineage>
</organism>
<dbReference type="InterPro" id="IPR012340">
    <property type="entry name" value="NA-bd_OB-fold"/>
</dbReference>
<dbReference type="PROSITE" id="PS50935">
    <property type="entry name" value="SSB"/>
    <property type="match status" value="1"/>
</dbReference>
<comment type="caution">
    <text evidence="5">The sequence shown here is derived from an EMBL/GenBank/DDBJ whole genome shotgun (WGS) entry which is preliminary data.</text>
</comment>
<accession>A0ABN2KEE7</accession>
<evidence type="ECO:0000256" key="1">
    <source>
        <dbReference type="ARBA" id="ARBA00023125"/>
    </source>
</evidence>
<evidence type="ECO:0000256" key="4">
    <source>
        <dbReference type="SAM" id="MobiDB-lite"/>
    </source>
</evidence>
<evidence type="ECO:0000256" key="3">
    <source>
        <dbReference type="RuleBase" id="RU000524"/>
    </source>
</evidence>
<feature type="region of interest" description="Disordered" evidence="4">
    <location>
        <begin position="182"/>
        <end position="230"/>
    </location>
</feature>
<reference evidence="5 6" key="1">
    <citation type="journal article" date="2019" name="Int. J. Syst. Evol. Microbiol.">
        <title>The Global Catalogue of Microorganisms (GCM) 10K type strain sequencing project: providing services to taxonomists for standard genome sequencing and annotation.</title>
        <authorList>
            <consortium name="The Broad Institute Genomics Platform"/>
            <consortium name="The Broad Institute Genome Sequencing Center for Infectious Disease"/>
            <person name="Wu L."/>
            <person name="Ma J."/>
        </authorList>
    </citation>
    <scope>NUCLEOTIDE SEQUENCE [LARGE SCALE GENOMIC DNA]</scope>
    <source>
        <strain evidence="5 6">JCM 14319</strain>
    </source>
</reference>
<dbReference type="CDD" id="cd04496">
    <property type="entry name" value="SSB_OBF"/>
    <property type="match status" value="1"/>
</dbReference>
<keyword evidence="1 2" id="KW-0238">DNA-binding</keyword>
<dbReference type="NCBIfam" id="TIGR00621">
    <property type="entry name" value="ssb"/>
    <property type="match status" value="1"/>
</dbReference>